<dbReference type="EMBL" id="AMZH03018199">
    <property type="protein sequence ID" value="RRT41918.1"/>
    <property type="molecule type" value="Genomic_DNA"/>
</dbReference>
<proteinExistence type="predicted"/>
<protein>
    <submittedName>
        <fullName evidence="2">Uncharacterized protein</fullName>
    </submittedName>
</protein>
<reference evidence="2 3" key="1">
    <citation type="journal article" date="2014" name="Agronomy (Basel)">
        <title>A Draft Genome Sequence for Ensete ventricosum, the Drought-Tolerant Tree Against Hunger.</title>
        <authorList>
            <person name="Harrison J."/>
            <person name="Moore K.A."/>
            <person name="Paszkiewicz K."/>
            <person name="Jones T."/>
            <person name="Grant M."/>
            <person name="Ambacheew D."/>
            <person name="Muzemil S."/>
            <person name="Studholme D.J."/>
        </authorList>
    </citation>
    <scope>NUCLEOTIDE SEQUENCE [LARGE SCALE GENOMIC DNA]</scope>
</reference>
<dbReference type="Proteomes" id="UP000287651">
    <property type="component" value="Unassembled WGS sequence"/>
</dbReference>
<evidence type="ECO:0000256" key="1">
    <source>
        <dbReference type="SAM" id="MobiDB-lite"/>
    </source>
</evidence>
<accession>A0A426XR12</accession>
<feature type="compositionally biased region" description="Basic and acidic residues" evidence="1">
    <location>
        <begin position="1"/>
        <end position="33"/>
    </location>
</feature>
<evidence type="ECO:0000313" key="3">
    <source>
        <dbReference type="Proteomes" id="UP000287651"/>
    </source>
</evidence>
<feature type="region of interest" description="Disordered" evidence="1">
    <location>
        <begin position="1"/>
        <end position="49"/>
    </location>
</feature>
<dbReference type="AlphaFoldDB" id="A0A426XR12"/>
<evidence type="ECO:0000313" key="2">
    <source>
        <dbReference type="EMBL" id="RRT41918.1"/>
    </source>
</evidence>
<gene>
    <name evidence="2" type="ORF">B296_00042517</name>
</gene>
<sequence length="100" mass="10604">MESAGLDEHGLPGSRQRREELVAAAGDRNRVEEPTAECSGRGRRRGGEGDVDGVVAALEDEAGASGIGVQAVTPGLCEQRGGRQEGRQDVARLEPLSYMW</sequence>
<organism evidence="2 3">
    <name type="scientific">Ensete ventricosum</name>
    <name type="common">Abyssinian banana</name>
    <name type="synonym">Musa ensete</name>
    <dbReference type="NCBI Taxonomy" id="4639"/>
    <lineage>
        <taxon>Eukaryota</taxon>
        <taxon>Viridiplantae</taxon>
        <taxon>Streptophyta</taxon>
        <taxon>Embryophyta</taxon>
        <taxon>Tracheophyta</taxon>
        <taxon>Spermatophyta</taxon>
        <taxon>Magnoliopsida</taxon>
        <taxon>Liliopsida</taxon>
        <taxon>Zingiberales</taxon>
        <taxon>Musaceae</taxon>
        <taxon>Ensete</taxon>
    </lineage>
</organism>
<name>A0A426XR12_ENSVE</name>
<comment type="caution">
    <text evidence="2">The sequence shown here is derived from an EMBL/GenBank/DDBJ whole genome shotgun (WGS) entry which is preliminary data.</text>
</comment>